<name>A0ACC2TKF3_9FUNG</name>
<evidence type="ECO:0000313" key="2">
    <source>
        <dbReference type="Proteomes" id="UP001165960"/>
    </source>
</evidence>
<gene>
    <name evidence="1" type="ORF">DSO57_1038277</name>
</gene>
<protein>
    <submittedName>
        <fullName evidence="1">Uncharacterized protein</fullName>
    </submittedName>
</protein>
<accession>A0ACC2TKF3</accession>
<dbReference type="Proteomes" id="UP001165960">
    <property type="component" value="Unassembled WGS sequence"/>
</dbReference>
<reference evidence="1" key="1">
    <citation type="submission" date="2022-04" db="EMBL/GenBank/DDBJ databases">
        <title>Genome of the entomopathogenic fungus Entomophthora muscae.</title>
        <authorList>
            <person name="Elya C."/>
            <person name="Lovett B.R."/>
            <person name="Lee E."/>
            <person name="Macias A.M."/>
            <person name="Hajek A.E."/>
            <person name="De Bivort B.L."/>
            <person name="Kasson M.T."/>
            <person name="De Fine Licht H.H."/>
            <person name="Stajich J.E."/>
        </authorList>
    </citation>
    <scope>NUCLEOTIDE SEQUENCE</scope>
    <source>
        <strain evidence="1">Berkeley</strain>
    </source>
</reference>
<sequence>MTLTPQAPTPLRKVKLLEDLNLYVKCEFMNPSGSIEDRVARHILNSLDKNSFNFSDSTLIIPTSGNLGISIASLIGPRKAKLICVIPERTTSDRIQLLKALGVEIVRSAVGAHSAAAESSLAIAKRLAEGNHNAIVIEEGGFSSEYEAATAELCQELLLQCEKTPDYVVIGAETKSIYSGIARTLKSTGAGTKVVFVEPLGSSALEDVADERYRKNWMVEDLGSHFKLGIAADLIDLSFKIPDAASYSTARRLLQSEGILGGPSSGAVVAAAMRIQSTSGQVVAILNDTCRNYHNTLLSDTWLAENNLLDAELEAQIRNENISKFRGASVEDLQLPEAVSIPSTSPIGDALLLMLERDFSQLPVVNDRRKLVGFVSQGHLEHLLSTSQAYNDTPIGNVILHLQRSQRRPYHLITPDTSLNDLSKFFENFSAGFVTDEARNWCLAVVTKFDLMNFLTKRKVGVSL</sequence>
<proteinExistence type="predicted"/>
<keyword evidence="2" id="KW-1185">Reference proteome</keyword>
<comment type="caution">
    <text evidence="1">The sequence shown here is derived from an EMBL/GenBank/DDBJ whole genome shotgun (WGS) entry which is preliminary data.</text>
</comment>
<dbReference type="EMBL" id="QTSX02002599">
    <property type="protein sequence ID" value="KAJ9075204.1"/>
    <property type="molecule type" value="Genomic_DNA"/>
</dbReference>
<organism evidence="1 2">
    <name type="scientific">Entomophthora muscae</name>
    <dbReference type="NCBI Taxonomy" id="34485"/>
    <lineage>
        <taxon>Eukaryota</taxon>
        <taxon>Fungi</taxon>
        <taxon>Fungi incertae sedis</taxon>
        <taxon>Zoopagomycota</taxon>
        <taxon>Entomophthoromycotina</taxon>
        <taxon>Entomophthoromycetes</taxon>
        <taxon>Entomophthorales</taxon>
        <taxon>Entomophthoraceae</taxon>
        <taxon>Entomophthora</taxon>
    </lineage>
</organism>
<evidence type="ECO:0000313" key="1">
    <source>
        <dbReference type="EMBL" id="KAJ9075204.1"/>
    </source>
</evidence>